<dbReference type="OrthoDB" id="9800361at2"/>
<dbReference type="GO" id="GO:0051604">
    <property type="term" value="P:protein maturation"/>
    <property type="evidence" value="ECO:0007669"/>
    <property type="project" value="InterPro"/>
</dbReference>
<evidence type="ECO:0000256" key="2">
    <source>
        <dbReference type="ARBA" id="ARBA00022723"/>
    </source>
</evidence>
<keyword evidence="1 4" id="KW-0533">Nickel</keyword>
<dbReference type="AlphaFoldDB" id="A0A1I3Z6S7"/>
<evidence type="ECO:0000313" key="5">
    <source>
        <dbReference type="EMBL" id="SFK39834.1"/>
    </source>
</evidence>
<dbReference type="Gene3D" id="3.30.2320.80">
    <property type="match status" value="1"/>
</dbReference>
<feature type="binding site" evidence="4">
    <location>
        <position position="92"/>
    </location>
    <ligand>
        <name>Zn(2+)</name>
        <dbReference type="ChEBI" id="CHEBI:29105"/>
    </ligand>
</feature>
<dbReference type="Pfam" id="PF01155">
    <property type="entry name" value="HypA"/>
    <property type="match status" value="1"/>
</dbReference>
<dbReference type="STRING" id="52560.SAMN04488082_12290"/>
<dbReference type="HAMAP" id="MF_00213">
    <property type="entry name" value="HypA_HybF"/>
    <property type="match status" value="1"/>
</dbReference>
<feature type="binding site" evidence="4">
    <location>
        <position position="95"/>
    </location>
    <ligand>
        <name>Zn(2+)</name>
        <dbReference type="ChEBI" id="CHEBI:29105"/>
    </ligand>
</feature>
<dbReference type="GO" id="GO:0008270">
    <property type="term" value="F:zinc ion binding"/>
    <property type="evidence" value="ECO:0007669"/>
    <property type="project" value="UniProtKB-UniRule"/>
</dbReference>
<keyword evidence="3 4" id="KW-0862">Zinc</keyword>
<name>A0A1I3Z6S7_9BACT</name>
<dbReference type="RefSeq" id="WP_092378714.1">
    <property type="nucleotide sequence ID" value="NZ_FORX01000022.1"/>
</dbReference>
<evidence type="ECO:0000256" key="1">
    <source>
        <dbReference type="ARBA" id="ARBA00022596"/>
    </source>
</evidence>
<gene>
    <name evidence="4" type="primary">hypA</name>
    <name evidence="5" type="ORF">SAMN04488082_12290</name>
</gene>
<protein>
    <recommendedName>
        <fullName evidence="4">Hydrogenase maturation factor HypA</fullName>
    </recommendedName>
</protein>
<dbReference type="InterPro" id="IPR000688">
    <property type="entry name" value="HypA/HybF"/>
</dbReference>
<dbReference type="PANTHER" id="PTHR34535">
    <property type="entry name" value="HYDROGENASE MATURATION FACTOR HYPA"/>
    <property type="match status" value="1"/>
</dbReference>
<dbReference type="PANTHER" id="PTHR34535:SF3">
    <property type="entry name" value="HYDROGENASE MATURATION FACTOR HYPA"/>
    <property type="match status" value="1"/>
</dbReference>
<dbReference type="GO" id="GO:0016151">
    <property type="term" value="F:nickel cation binding"/>
    <property type="evidence" value="ECO:0007669"/>
    <property type="project" value="UniProtKB-UniRule"/>
</dbReference>
<evidence type="ECO:0000256" key="3">
    <source>
        <dbReference type="ARBA" id="ARBA00022833"/>
    </source>
</evidence>
<keyword evidence="6" id="KW-1185">Reference proteome</keyword>
<sequence>MHELSIAESLIKIIGEEMAKHGLTKLHSFKIVYGQISAIVPEALETSFEILTIDTPFAGAKMETEVKPMVVRCRQCGHEFSPSLEERVIMPCPQCTTELGHKIISGRELYIDNIEAE</sequence>
<keyword evidence="2 4" id="KW-0479">Metal-binding</keyword>
<accession>A0A1I3Z6S7</accession>
<evidence type="ECO:0000313" key="6">
    <source>
        <dbReference type="Proteomes" id="UP000198635"/>
    </source>
</evidence>
<reference evidence="6" key="1">
    <citation type="submission" date="2016-10" db="EMBL/GenBank/DDBJ databases">
        <authorList>
            <person name="Varghese N."/>
            <person name="Submissions S."/>
        </authorList>
    </citation>
    <scope>NUCLEOTIDE SEQUENCE [LARGE SCALE GENOMIC DNA]</scope>
    <source>
        <strain evidence="6">DSM 5918</strain>
    </source>
</reference>
<feature type="binding site" evidence="4">
    <location>
        <position position="73"/>
    </location>
    <ligand>
        <name>Zn(2+)</name>
        <dbReference type="ChEBI" id="CHEBI:29105"/>
    </ligand>
</feature>
<dbReference type="EMBL" id="FORX01000022">
    <property type="protein sequence ID" value="SFK39834.1"/>
    <property type="molecule type" value="Genomic_DNA"/>
</dbReference>
<organism evidence="5 6">
    <name type="scientific">Desulfomicrobium apsheronum</name>
    <dbReference type="NCBI Taxonomy" id="52560"/>
    <lineage>
        <taxon>Bacteria</taxon>
        <taxon>Pseudomonadati</taxon>
        <taxon>Thermodesulfobacteriota</taxon>
        <taxon>Desulfovibrionia</taxon>
        <taxon>Desulfovibrionales</taxon>
        <taxon>Desulfomicrobiaceae</taxon>
        <taxon>Desulfomicrobium</taxon>
    </lineage>
</organism>
<feature type="binding site" evidence="4">
    <location>
        <position position="2"/>
    </location>
    <ligand>
        <name>Ni(2+)</name>
        <dbReference type="ChEBI" id="CHEBI:49786"/>
    </ligand>
</feature>
<comment type="similarity">
    <text evidence="4">Belongs to the HypA/HybF family.</text>
</comment>
<dbReference type="PIRSF" id="PIRSF004761">
    <property type="entry name" value="Hydrgn_mat_HypA"/>
    <property type="match status" value="1"/>
</dbReference>
<dbReference type="Proteomes" id="UP000198635">
    <property type="component" value="Unassembled WGS sequence"/>
</dbReference>
<feature type="binding site" evidence="4">
    <location>
        <position position="76"/>
    </location>
    <ligand>
        <name>Zn(2+)</name>
        <dbReference type="ChEBI" id="CHEBI:29105"/>
    </ligand>
</feature>
<comment type="function">
    <text evidence="4">Involved in the maturation of [NiFe] hydrogenases. Required for nickel insertion into the metal center of the hydrogenase.</text>
</comment>
<evidence type="ECO:0000256" key="4">
    <source>
        <dbReference type="HAMAP-Rule" id="MF_00213"/>
    </source>
</evidence>
<proteinExistence type="inferred from homology"/>